<organism evidence="2 3">
    <name type="scientific">Bodo saltans</name>
    <name type="common">Flagellated protozoan</name>
    <dbReference type="NCBI Taxonomy" id="75058"/>
    <lineage>
        <taxon>Eukaryota</taxon>
        <taxon>Discoba</taxon>
        <taxon>Euglenozoa</taxon>
        <taxon>Kinetoplastea</taxon>
        <taxon>Metakinetoplastina</taxon>
        <taxon>Eubodonida</taxon>
        <taxon>Bodonidae</taxon>
        <taxon>Bodo</taxon>
    </lineage>
</organism>
<reference evidence="3" key="1">
    <citation type="submission" date="2015-09" db="EMBL/GenBank/DDBJ databases">
        <authorList>
            <consortium name="Pathogen Informatics"/>
        </authorList>
    </citation>
    <scope>NUCLEOTIDE SEQUENCE [LARGE SCALE GENOMIC DNA]</scope>
    <source>
        <strain evidence="3">Lake Konstanz</strain>
    </source>
</reference>
<protein>
    <submittedName>
        <fullName evidence="2">Membrane-associated protein, putative</fullName>
    </submittedName>
</protein>
<dbReference type="OrthoDB" id="277651at2759"/>
<evidence type="ECO:0000256" key="1">
    <source>
        <dbReference type="SAM" id="Coils"/>
    </source>
</evidence>
<keyword evidence="1" id="KW-0175">Coiled coil</keyword>
<dbReference type="VEuPathDB" id="TriTrypDB:BSAL_16000"/>
<dbReference type="AlphaFoldDB" id="A0A0S4JET7"/>
<keyword evidence="3" id="KW-1185">Reference proteome</keyword>
<accession>A0A0S4JET7</accession>
<feature type="coiled-coil region" evidence="1">
    <location>
        <begin position="431"/>
        <end position="458"/>
    </location>
</feature>
<evidence type="ECO:0000313" key="3">
    <source>
        <dbReference type="Proteomes" id="UP000051952"/>
    </source>
</evidence>
<evidence type="ECO:0000313" key="2">
    <source>
        <dbReference type="EMBL" id="CUG88556.1"/>
    </source>
</evidence>
<dbReference type="Proteomes" id="UP000051952">
    <property type="component" value="Unassembled WGS sequence"/>
</dbReference>
<sequence length="565" mass="63839">MFRLAGRCLLKPKSLHDMFRRLKLQGAHPDVLWSIDAQKAQHNGDEMIRLETLMHQRSTTAGGGGGVKSQGPQSISFWLRPATTRATTTEAHQLQFVSCTLTPQASSHVVKQQLTQLFRDAGILDEFELDGDKAEVNLERVLRDADVRQSEHMHQASSLYLRGDRAITNMRKFGILVVVEEEGLTYLVTLPENANGTASSSAGIAGPSGALDYEAQEFLRERNLKPFDLRMAGSFSAVERFVNCFERLERLYDQHRGLALRPSVCFVLTLRGPSNYVADDGSIVLSLSQTTTWEEYLLALPQNVWRECVAAHQQWRLPPAPQLAERRRKLLRVADMFHIFNVVMEHRIGGGTQWQENLITRLLKEEVSIRNAVKKYNLKSDLLKRRGYLHFRETLPSALDVNKQIGFRVTGDGKLIINQSCMTSAQVLKVIRENLSNLERLTKEYDALVSQLEFMSRSLPLDFSVCSDWKLAEETNLVNCLQKFVATMKANQKQLDTFLKQLLTKPAAAAGQQQSSSSPSVLRPVPVRRLVWIVSNKFETMPSGVVYVPWDVDFESIKRLMLASA</sequence>
<name>A0A0S4JET7_BODSA</name>
<dbReference type="EMBL" id="CYKH01001652">
    <property type="protein sequence ID" value="CUG88556.1"/>
    <property type="molecule type" value="Genomic_DNA"/>
</dbReference>
<proteinExistence type="predicted"/>
<gene>
    <name evidence="2" type="ORF">BSAL_16000</name>
</gene>
<dbReference type="OMA" id="PDVLWGI"/>